<feature type="compositionally biased region" description="Polar residues" evidence="1">
    <location>
        <begin position="374"/>
        <end position="383"/>
    </location>
</feature>
<comment type="caution">
    <text evidence="2">The sequence shown here is derived from an EMBL/GenBank/DDBJ whole genome shotgun (WGS) entry which is preliminary data.</text>
</comment>
<feature type="compositionally biased region" description="Low complexity" evidence="1">
    <location>
        <begin position="248"/>
        <end position="261"/>
    </location>
</feature>
<feature type="region of interest" description="Disordered" evidence="1">
    <location>
        <begin position="454"/>
        <end position="514"/>
    </location>
</feature>
<feature type="compositionally biased region" description="Polar residues" evidence="1">
    <location>
        <begin position="120"/>
        <end position="131"/>
    </location>
</feature>
<protein>
    <submittedName>
        <fullName evidence="2">Uncharacterized protein</fullName>
    </submittedName>
</protein>
<dbReference type="Proteomes" id="UP001213000">
    <property type="component" value="Unassembled WGS sequence"/>
</dbReference>
<feature type="compositionally biased region" description="Polar residues" evidence="1">
    <location>
        <begin position="45"/>
        <end position="62"/>
    </location>
</feature>
<feature type="compositionally biased region" description="Polar residues" evidence="1">
    <location>
        <begin position="28"/>
        <end position="38"/>
    </location>
</feature>
<keyword evidence="3" id="KW-1185">Reference proteome</keyword>
<gene>
    <name evidence="2" type="ORF">NP233_g12762</name>
</gene>
<name>A0AAD5YMR3_9AGAR</name>
<feature type="compositionally biased region" description="Polar residues" evidence="1">
    <location>
        <begin position="282"/>
        <end position="297"/>
    </location>
</feature>
<evidence type="ECO:0000313" key="3">
    <source>
        <dbReference type="Proteomes" id="UP001213000"/>
    </source>
</evidence>
<reference evidence="2" key="1">
    <citation type="submission" date="2022-07" db="EMBL/GenBank/DDBJ databases">
        <title>Genome Sequence of Leucocoprinus birnbaumii.</title>
        <authorList>
            <person name="Buettner E."/>
        </authorList>
    </citation>
    <scope>NUCLEOTIDE SEQUENCE</scope>
    <source>
        <strain evidence="2">VT141</strain>
    </source>
</reference>
<dbReference type="EMBL" id="JANIEX010001982">
    <property type="protein sequence ID" value="KAJ3552929.1"/>
    <property type="molecule type" value="Genomic_DNA"/>
</dbReference>
<feature type="compositionally biased region" description="Pro residues" evidence="1">
    <location>
        <begin position="479"/>
        <end position="490"/>
    </location>
</feature>
<feature type="compositionally biased region" description="Low complexity" evidence="1">
    <location>
        <begin position="63"/>
        <end position="74"/>
    </location>
</feature>
<organism evidence="2 3">
    <name type="scientific">Leucocoprinus birnbaumii</name>
    <dbReference type="NCBI Taxonomy" id="56174"/>
    <lineage>
        <taxon>Eukaryota</taxon>
        <taxon>Fungi</taxon>
        <taxon>Dikarya</taxon>
        <taxon>Basidiomycota</taxon>
        <taxon>Agaricomycotina</taxon>
        <taxon>Agaricomycetes</taxon>
        <taxon>Agaricomycetidae</taxon>
        <taxon>Agaricales</taxon>
        <taxon>Agaricineae</taxon>
        <taxon>Agaricaceae</taxon>
        <taxon>Leucocoprinus</taxon>
    </lineage>
</organism>
<accession>A0AAD5YMR3</accession>
<feature type="compositionally biased region" description="Low complexity" evidence="1">
    <location>
        <begin position="468"/>
        <end position="478"/>
    </location>
</feature>
<sequence>MPSDFDFGGASNFHLTNTTFNHVDGTQNNFNYGASQPNEAAPSARLNQCPSSQQSAYASTRESSSTQNSNNASNITVPQTPNDYRRDPHTDTTGNSPAHSIAERSCRDEGIIHITSSCGARSMLSPTSNSAGPPFELPGPPPSLTTLPSTPAAKHSKLSDNADSGQFLGFPTSTPPSPSAIKPLHQSQLKPQTPPSSALGCPSSPHQPHPIPALTLAPTKISNSMPSIELVLPRPVLETRAYGTLPTLPSSVSSSTSHHPSAPCRLSSVNHGLPSQRLPESIPQNNTGNPRSVQSTKPMQIMQSLASCQGSGFLSPVACKTAVYSQRMLTEQTSDVCSSPLPMSPRNNGTARHLPNCSATSTPVSLAGRPGLPPSTSSSTQSGMLPLQRVGYETHLPETHKSIIQNNSSLAPPPLSPHILYSTPPIHILTTSGQYNPSHTAGHQDMYAQQIQTHAHVRQESHNRLWGPSEPQTTSSQPPQFPQPSTPQLPSPHHGPGAWTPAPNPILPVPDAWVPQIPPGHDPTDRHMINVYGPEAIPPPPHVHGGGGFWVPGMI</sequence>
<feature type="region of interest" description="Disordered" evidence="1">
    <location>
        <begin position="120"/>
        <end position="214"/>
    </location>
</feature>
<feature type="region of interest" description="Disordered" evidence="1">
    <location>
        <begin position="248"/>
        <end position="297"/>
    </location>
</feature>
<feature type="region of interest" description="Disordered" evidence="1">
    <location>
        <begin position="28"/>
        <end position="107"/>
    </location>
</feature>
<evidence type="ECO:0000256" key="1">
    <source>
        <dbReference type="SAM" id="MobiDB-lite"/>
    </source>
</evidence>
<dbReference type="AlphaFoldDB" id="A0AAD5YMR3"/>
<proteinExistence type="predicted"/>
<feature type="region of interest" description="Disordered" evidence="1">
    <location>
        <begin position="348"/>
        <end position="383"/>
    </location>
</feature>
<evidence type="ECO:0000313" key="2">
    <source>
        <dbReference type="EMBL" id="KAJ3552929.1"/>
    </source>
</evidence>